<feature type="region of interest" description="Disordered" evidence="1">
    <location>
        <begin position="105"/>
        <end position="174"/>
    </location>
</feature>
<gene>
    <name evidence="3" type="ORF">PPRO1471_LOCUS3553</name>
</gene>
<feature type="compositionally biased region" description="Low complexity" evidence="1">
    <location>
        <begin position="110"/>
        <end position="137"/>
    </location>
</feature>
<proteinExistence type="predicted"/>
<dbReference type="Pfam" id="PF12325">
    <property type="entry name" value="TMF_TATA_bd"/>
    <property type="match status" value="1"/>
</dbReference>
<feature type="region of interest" description="Disordered" evidence="1">
    <location>
        <begin position="44"/>
        <end position="79"/>
    </location>
</feature>
<evidence type="ECO:0000313" key="3">
    <source>
        <dbReference type="EMBL" id="CAD9375850.1"/>
    </source>
</evidence>
<organism evidence="3">
    <name type="scientific">Pycnococcus provasolii</name>
    <dbReference type="NCBI Taxonomy" id="41880"/>
    <lineage>
        <taxon>Eukaryota</taxon>
        <taxon>Viridiplantae</taxon>
        <taxon>Chlorophyta</taxon>
        <taxon>Pseudoscourfieldiophyceae</taxon>
        <taxon>Pseudoscourfieldiales</taxon>
        <taxon>Pycnococcaceae</taxon>
        <taxon>Pycnococcus</taxon>
    </lineage>
</organism>
<feature type="compositionally biased region" description="Polar residues" evidence="1">
    <location>
        <begin position="139"/>
        <end position="148"/>
    </location>
</feature>
<evidence type="ECO:0000256" key="1">
    <source>
        <dbReference type="SAM" id="MobiDB-lite"/>
    </source>
</evidence>
<feature type="compositionally biased region" description="Basic and acidic residues" evidence="1">
    <location>
        <begin position="44"/>
        <end position="53"/>
    </location>
</feature>
<dbReference type="PANTHER" id="PTHR47347:SF2">
    <property type="entry name" value="GOLGIN CANDIDATE 5"/>
    <property type="match status" value="1"/>
</dbReference>
<dbReference type="InterPro" id="IPR022091">
    <property type="entry name" value="TMF_TATA-bd"/>
</dbReference>
<evidence type="ECO:0000259" key="2">
    <source>
        <dbReference type="Pfam" id="PF12325"/>
    </source>
</evidence>
<protein>
    <recommendedName>
        <fullName evidence="2">TATA element modulatory factor 1 TATA binding domain-containing protein</fullName>
    </recommendedName>
</protein>
<sequence length="277" mass="29860">MAEERMDIATAKLTEAKTHEASLAARLEESRREGAAVRHALEEARDEAAETRAKATAASEDAARDVEAATSRANQYTSAKEAMIEREAATLRSEVEMLRSQIERLKEEQSQQAASAAATLSAQNAASVAAAREAAAATVNGNSPSAGSTPRVWSGGGAKGSQESLEAQLREKDGEMAEYRRQVQALEKTRDSLAEELLASVSAGEKAGKLELEASHLRRELAMIQSKFYSALELMGERDEQVDELKADLEEARTSYREQVDRLTTELATAKSMAAAS</sequence>
<accession>A0A7S2ARV6</accession>
<dbReference type="PANTHER" id="PTHR47347">
    <property type="entry name" value="GOLGIN CANDIDATE 5"/>
    <property type="match status" value="1"/>
</dbReference>
<dbReference type="EMBL" id="HBGR01005262">
    <property type="protein sequence ID" value="CAD9375850.1"/>
    <property type="molecule type" value="Transcribed_RNA"/>
</dbReference>
<dbReference type="AlphaFoldDB" id="A0A7S2ARV6"/>
<name>A0A7S2ARV6_9CHLO</name>
<feature type="domain" description="TATA element modulatory factor 1 TATA binding" evidence="2">
    <location>
        <begin position="163"/>
        <end position="263"/>
    </location>
</feature>
<reference evidence="3" key="1">
    <citation type="submission" date="2021-01" db="EMBL/GenBank/DDBJ databases">
        <authorList>
            <person name="Corre E."/>
            <person name="Pelletier E."/>
            <person name="Niang G."/>
            <person name="Scheremetjew M."/>
            <person name="Finn R."/>
            <person name="Kale V."/>
            <person name="Holt S."/>
            <person name="Cochrane G."/>
            <person name="Meng A."/>
            <person name="Brown T."/>
            <person name="Cohen L."/>
        </authorList>
    </citation>
    <scope>NUCLEOTIDE SEQUENCE</scope>
    <source>
        <strain evidence="3">RCC733</strain>
    </source>
</reference>